<dbReference type="EMBL" id="JADQAZ010000001">
    <property type="protein sequence ID" value="MBT0957056.1"/>
    <property type="molecule type" value="Genomic_DNA"/>
</dbReference>
<evidence type="ECO:0000256" key="1">
    <source>
        <dbReference type="SAM" id="MobiDB-lite"/>
    </source>
</evidence>
<accession>A0AAP2G7A2</accession>
<feature type="domain" description="Bacteriophage phiJL001 Gp84 C-terminal" evidence="2">
    <location>
        <begin position="197"/>
        <end position="279"/>
    </location>
</feature>
<dbReference type="NCBIfam" id="TIGR02218">
    <property type="entry name" value="phg_TIGR02218"/>
    <property type="match status" value="1"/>
</dbReference>
<evidence type="ECO:0000259" key="2">
    <source>
        <dbReference type="Pfam" id="PF09356"/>
    </source>
</evidence>
<name>A0AAP2G7A2_9RHOB</name>
<comment type="caution">
    <text evidence="3">The sequence shown here is derived from an EMBL/GenBank/DDBJ whole genome shotgun (WGS) entry which is preliminary data.</text>
</comment>
<proteinExistence type="predicted"/>
<protein>
    <submittedName>
        <fullName evidence="3">DUF2163 domain-containing protein</fullName>
    </submittedName>
</protein>
<dbReference type="Pfam" id="PF09931">
    <property type="entry name" value="Phage_phiJL001_Gp84_N"/>
    <property type="match status" value="1"/>
</dbReference>
<dbReference type="AlphaFoldDB" id="A0AAP2G7A2"/>
<reference evidence="3 4" key="1">
    <citation type="journal article" date="2021" name="Arch. Microbiol.">
        <title>Harenicola maris gen. nov., sp. nov. isolated from the Sea of Japan shallow sediments.</title>
        <authorList>
            <person name="Romanenko L.A."/>
            <person name="Kurilenko V.V."/>
            <person name="Chernysheva N.Y."/>
            <person name="Tekutyeva L.A."/>
            <person name="Velansky P.V."/>
            <person name="Svetashev V.I."/>
            <person name="Isaeva M.P."/>
        </authorList>
    </citation>
    <scope>NUCLEOTIDE SEQUENCE [LARGE SCALE GENOMIC DNA]</scope>
    <source>
        <strain evidence="3 4">KMM 3653</strain>
    </source>
</reference>
<dbReference type="RefSeq" id="WP_327793233.1">
    <property type="nucleotide sequence ID" value="NZ_JADQAZ010000001.1"/>
</dbReference>
<dbReference type="Proteomes" id="UP001315686">
    <property type="component" value="Unassembled WGS sequence"/>
</dbReference>
<evidence type="ECO:0000313" key="4">
    <source>
        <dbReference type="Proteomes" id="UP001315686"/>
    </source>
</evidence>
<gene>
    <name evidence="3" type="ORF">IV417_06645</name>
</gene>
<sequence length="305" mass="32519">MSAETARQALLDHAAGGLTSLCRCWKVERRDGVSFGFTDHDCEVSFEGTLFKADSGLVASALVQTTGLSVDNTEALGALSDASVTEADIMAGRFDGASVQAWLVNWADPEARFQLFAGSIGEVSRSAGAFRAELRGLTEALNQPQGAIYQSPCSAVLGDGKCRFNTNAAGYFATPTVAEVTEARVFLFDGLEMFQARWFERGMLRLTSGAGAGLSGVIKNDRSRDGRREIELWAPIEAEVAVGDALRLEAGCDKQAATCRAKFANFDNFRGFPTIPGEDWLTSYPTSSNAATGGPLTSSSPWPTE</sequence>
<dbReference type="InterPro" id="IPR018964">
    <property type="entry name" value="Phage_phiJL001_Gp84_C"/>
</dbReference>
<evidence type="ECO:0000313" key="3">
    <source>
        <dbReference type="EMBL" id="MBT0957056.1"/>
    </source>
</evidence>
<keyword evidence="4" id="KW-1185">Reference proteome</keyword>
<dbReference type="InterPro" id="IPR011928">
    <property type="entry name" value="Phage_phiJL001_Gp84"/>
</dbReference>
<feature type="region of interest" description="Disordered" evidence="1">
    <location>
        <begin position="283"/>
        <end position="305"/>
    </location>
</feature>
<dbReference type="Pfam" id="PF09356">
    <property type="entry name" value="Phage_BR0599"/>
    <property type="match status" value="1"/>
</dbReference>
<organism evidence="3 4">
    <name type="scientific">Harenicola maris</name>
    <dbReference type="NCBI Taxonomy" id="2841044"/>
    <lineage>
        <taxon>Bacteria</taxon>
        <taxon>Pseudomonadati</taxon>
        <taxon>Pseudomonadota</taxon>
        <taxon>Alphaproteobacteria</taxon>
        <taxon>Rhodobacterales</taxon>
        <taxon>Paracoccaceae</taxon>
        <taxon>Harenicola</taxon>
    </lineage>
</organism>